<feature type="binding site" evidence="9">
    <location>
        <begin position="115"/>
        <end position="125"/>
    </location>
    <ligand>
        <name>ATP</name>
        <dbReference type="ChEBI" id="CHEBI:30616"/>
    </ligand>
</feature>
<dbReference type="GO" id="GO:0019288">
    <property type="term" value="P:isopentenyl diphosphate biosynthetic process, methylerythritol 4-phosphate pathway"/>
    <property type="evidence" value="ECO:0007669"/>
    <property type="project" value="UniProtKB-UniRule"/>
</dbReference>
<dbReference type="PRINTS" id="PR00958">
    <property type="entry name" value="HOMSERKINASE"/>
</dbReference>
<keyword evidence="6 9" id="KW-0418">Kinase</keyword>
<dbReference type="PIRSF" id="PIRSF010376">
    <property type="entry name" value="IspE"/>
    <property type="match status" value="1"/>
</dbReference>
<comment type="caution">
    <text evidence="12">The sequence shown here is derived from an EMBL/GenBank/DDBJ whole genome shotgun (WGS) entry which is preliminary data.</text>
</comment>
<protein>
    <recommendedName>
        <fullName evidence="3 9">4-diphosphocytidyl-2-C-methyl-D-erythritol kinase</fullName>
        <shortName evidence="9">CMK</shortName>
        <ecNumber evidence="2 9">2.7.1.148</ecNumber>
    </recommendedName>
    <alternativeName>
        <fullName evidence="8 9">4-(cytidine-5'-diphospho)-2-C-methyl-D-erythritol kinase</fullName>
    </alternativeName>
</protein>
<dbReference type="InterPro" id="IPR020568">
    <property type="entry name" value="Ribosomal_Su5_D2-typ_SF"/>
</dbReference>
<dbReference type="EC" id="2.7.1.148" evidence="2 9"/>
<gene>
    <name evidence="9" type="primary">ispE</name>
    <name evidence="12" type="ORF">QP116_04025</name>
</gene>
<dbReference type="PANTHER" id="PTHR43527:SF2">
    <property type="entry name" value="4-DIPHOSPHOCYTIDYL-2-C-METHYL-D-ERYTHRITOL KINASE, CHLOROPLASTIC"/>
    <property type="match status" value="1"/>
</dbReference>
<dbReference type="InterPro" id="IPR013750">
    <property type="entry name" value="GHMP_kinase_C_dom"/>
</dbReference>
<evidence type="ECO:0000313" key="13">
    <source>
        <dbReference type="Proteomes" id="UP001240483"/>
    </source>
</evidence>
<dbReference type="GO" id="GO:0016114">
    <property type="term" value="P:terpenoid biosynthetic process"/>
    <property type="evidence" value="ECO:0007669"/>
    <property type="project" value="UniProtKB-UniRule"/>
</dbReference>
<keyword evidence="4 9" id="KW-0808">Transferase</keyword>
<comment type="similarity">
    <text evidence="1 9">Belongs to the GHMP kinase family. IspE subfamily.</text>
</comment>
<evidence type="ECO:0000256" key="2">
    <source>
        <dbReference type="ARBA" id="ARBA00012052"/>
    </source>
</evidence>
<evidence type="ECO:0000256" key="8">
    <source>
        <dbReference type="ARBA" id="ARBA00032554"/>
    </source>
</evidence>
<dbReference type="GO" id="GO:0050515">
    <property type="term" value="F:4-(cytidine 5'-diphospho)-2-C-methyl-D-erythritol kinase activity"/>
    <property type="evidence" value="ECO:0007669"/>
    <property type="project" value="UniProtKB-UniRule"/>
</dbReference>
<dbReference type="NCBIfam" id="TIGR00154">
    <property type="entry name" value="ispE"/>
    <property type="match status" value="1"/>
</dbReference>
<dbReference type="Gene3D" id="3.30.230.10">
    <property type="match status" value="1"/>
</dbReference>
<evidence type="ECO:0000256" key="4">
    <source>
        <dbReference type="ARBA" id="ARBA00022679"/>
    </source>
</evidence>
<organism evidence="12 13">
    <name type="scientific">Pseudoglutamicibacter cumminsii</name>
    <dbReference type="NCBI Taxonomy" id="156979"/>
    <lineage>
        <taxon>Bacteria</taxon>
        <taxon>Bacillati</taxon>
        <taxon>Actinomycetota</taxon>
        <taxon>Actinomycetes</taxon>
        <taxon>Micrococcales</taxon>
        <taxon>Micrococcaceae</taxon>
        <taxon>Pseudoglutamicibacter</taxon>
    </lineage>
</organism>
<dbReference type="HAMAP" id="MF_00061">
    <property type="entry name" value="IspE"/>
    <property type="match status" value="1"/>
</dbReference>
<dbReference type="NCBIfam" id="NF002870">
    <property type="entry name" value="PRK03188.1"/>
    <property type="match status" value="1"/>
</dbReference>
<dbReference type="Pfam" id="PF08544">
    <property type="entry name" value="GHMP_kinases_C"/>
    <property type="match status" value="1"/>
</dbReference>
<dbReference type="SUPFAM" id="SSF54211">
    <property type="entry name" value="Ribosomal protein S5 domain 2-like"/>
    <property type="match status" value="1"/>
</dbReference>
<comment type="catalytic activity">
    <reaction evidence="9">
        <text>4-CDP-2-C-methyl-D-erythritol + ATP = 4-CDP-2-C-methyl-D-erythritol 2-phosphate + ADP + H(+)</text>
        <dbReference type="Rhea" id="RHEA:18437"/>
        <dbReference type="ChEBI" id="CHEBI:15378"/>
        <dbReference type="ChEBI" id="CHEBI:30616"/>
        <dbReference type="ChEBI" id="CHEBI:57823"/>
        <dbReference type="ChEBI" id="CHEBI:57919"/>
        <dbReference type="ChEBI" id="CHEBI:456216"/>
        <dbReference type="EC" id="2.7.1.148"/>
    </reaction>
</comment>
<dbReference type="InterPro" id="IPR036554">
    <property type="entry name" value="GHMP_kinase_C_sf"/>
</dbReference>
<dbReference type="PANTHER" id="PTHR43527">
    <property type="entry name" value="4-DIPHOSPHOCYTIDYL-2-C-METHYL-D-ERYTHRITOL KINASE, CHLOROPLASTIC"/>
    <property type="match status" value="1"/>
</dbReference>
<dbReference type="RefSeq" id="WP_285332839.1">
    <property type="nucleotide sequence ID" value="NZ_JASODW010000003.1"/>
</dbReference>
<accession>A0AAP4C630</accession>
<evidence type="ECO:0000256" key="1">
    <source>
        <dbReference type="ARBA" id="ARBA00009684"/>
    </source>
</evidence>
<dbReference type="AlphaFoldDB" id="A0AAP4C630"/>
<evidence type="ECO:0000256" key="3">
    <source>
        <dbReference type="ARBA" id="ARBA00017473"/>
    </source>
</evidence>
<proteinExistence type="inferred from homology"/>
<dbReference type="EMBL" id="JASODW010000003">
    <property type="protein sequence ID" value="MDK6274914.1"/>
    <property type="molecule type" value="Genomic_DNA"/>
</dbReference>
<keyword evidence="7 9" id="KW-0067">ATP-binding</keyword>
<dbReference type="SUPFAM" id="SSF55060">
    <property type="entry name" value="GHMP Kinase, C-terminal domain"/>
    <property type="match status" value="1"/>
</dbReference>
<feature type="active site" evidence="9">
    <location>
        <position position="157"/>
    </location>
</feature>
<evidence type="ECO:0000256" key="5">
    <source>
        <dbReference type="ARBA" id="ARBA00022741"/>
    </source>
</evidence>
<sequence>MSVPLLEVQSGFARSVTARAPGKINVSFECGDPREDGFHPVATLYLAVGLDEQVAALYRADGEITAELDDASTIAVDRETFPVGADNLAVKAALALREATGVRAGADLRILKRVPVAGGMGGGSADAAAALVACNALWGTHLTRQDLASIAARLGSDVPFALYGGAAVGLGRGEDLAPVPLRSESHWVLIPASYGLSTPKVYGELDRQRERAGLSFPAPKEVSPEVLHAMLEGDPHKLAASVHNDLTPASIALAPELAHVIERAEEAGALKAIVSGSGPTLACIARSSAHAERISMQVRDELDVQTIVVSAPAAGASIVPHSGSF</sequence>
<keyword evidence="9" id="KW-0414">Isoprene biosynthesis</keyword>
<feature type="domain" description="GHMP kinase C-terminal" evidence="11">
    <location>
        <begin position="227"/>
        <end position="301"/>
    </location>
</feature>
<dbReference type="Gene3D" id="3.30.70.890">
    <property type="entry name" value="GHMP kinase, C-terminal domain"/>
    <property type="match status" value="1"/>
</dbReference>
<evidence type="ECO:0000256" key="9">
    <source>
        <dbReference type="HAMAP-Rule" id="MF_00061"/>
    </source>
</evidence>
<dbReference type="InterPro" id="IPR006204">
    <property type="entry name" value="GHMP_kinase_N_dom"/>
</dbReference>
<dbReference type="InterPro" id="IPR004424">
    <property type="entry name" value="IspE"/>
</dbReference>
<evidence type="ECO:0000259" key="11">
    <source>
        <dbReference type="Pfam" id="PF08544"/>
    </source>
</evidence>
<evidence type="ECO:0000259" key="10">
    <source>
        <dbReference type="Pfam" id="PF00288"/>
    </source>
</evidence>
<dbReference type="Pfam" id="PF00288">
    <property type="entry name" value="GHMP_kinases_N"/>
    <property type="match status" value="1"/>
</dbReference>
<comment type="pathway">
    <text evidence="9">Isoprenoid biosynthesis; isopentenyl diphosphate biosynthesis via DXP pathway; isopentenyl diphosphate from 1-deoxy-D-xylulose 5-phosphate: step 3/6.</text>
</comment>
<dbReference type="GO" id="GO:0005524">
    <property type="term" value="F:ATP binding"/>
    <property type="evidence" value="ECO:0007669"/>
    <property type="project" value="UniProtKB-UniRule"/>
</dbReference>
<reference evidence="12" key="1">
    <citation type="submission" date="2023-05" db="EMBL/GenBank/DDBJ databases">
        <title>Cataloging the Phylogenetic Diversity of Human Bladder Bacteria.</title>
        <authorList>
            <person name="Du J."/>
        </authorList>
    </citation>
    <scope>NUCLEOTIDE SEQUENCE</scope>
    <source>
        <strain evidence="12">UMB9978</strain>
    </source>
</reference>
<feature type="domain" description="GHMP kinase N-terminal" evidence="10">
    <location>
        <begin position="87"/>
        <end position="165"/>
    </location>
</feature>
<feature type="active site" evidence="9">
    <location>
        <position position="23"/>
    </location>
</feature>
<keyword evidence="5 9" id="KW-0547">Nucleotide-binding</keyword>
<dbReference type="InterPro" id="IPR014721">
    <property type="entry name" value="Ribsml_uS5_D2-typ_fold_subgr"/>
</dbReference>
<evidence type="ECO:0000256" key="7">
    <source>
        <dbReference type="ARBA" id="ARBA00022840"/>
    </source>
</evidence>
<name>A0AAP4C630_9MICC</name>
<dbReference type="Proteomes" id="UP001240483">
    <property type="component" value="Unassembled WGS sequence"/>
</dbReference>
<evidence type="ECO:0000313" key="12">
    <source>
        <dbReference type="EMBL" id="MDK6274914.1"/>
    </source>
</evidence>
<comment type="function">
    <text evidence="9">Catalyzes the phosphorylation of the position 2 hydroxy group of 4-diphosphocytidyl-2C-methyl-D-erythritol.</text>
</comment>
<evidence type="ECO:0000256" key="6">
    <source>
        <dbReference type="ARBA" id="ARBA00022777"/>
    </source>
</evidence>